<dbReference type="AlphaFoldDB" id="A0A1G2BJK4"/>
<dbReference type="PANTHER" id="PTHR48475">
    <property type="entry name" value="RIBONUCLEASE H"/>
    <property type="match status" value="1"/>
</dbReference>
<accession>A0A1G2BJK4</accession>
<dbReference type="SUPFAM" id="SSF53098">
    <property type="entry name" value="Ribonuclease H-like"/>
    <property type="match status" value="1"/>
</dbReference>
<organism evidence="2 3">
    <name type="scientific">Candidatus Komeilibacteria bacterium RIFCSPLOWO2_01_FULL_45_10</name>
    <dbReference type="NCBI Taxonomy" id="1798550"/>
    <lineage>
        <taxon>Bacteria</taxon>
        <taxon>Candidatus Komeiliibacteriota</taxon>
    </lineage>
</organism>
<dbReference type="PROSITE" id="PS50879">
    <property type="entry name" value="RNASE_H_1"/>
    <property type="match status" value="1"/>
</dbReference>
<name>A0A1G2BJK4_9BACT</name>
<dbReference type="GO" id="GO:0003676">
    <property type="term" value="F:nucleic acid binding"/>
    <property type="evidence" value="ECO:0007669"/>
    <property type="project" value="InterPro"/>
</dbReference>
<reference evidence="2 3" key="1">
    <citation type="journal article" date="2016" name="Nat. Commun.">
        <title>Thousands of microbial genomes shed light on interconnected biogeochemical processes in an aquifer system.</title>
        <authorList>
            <person name="Anantharaman K."/>
            <person name="Brown C.T."/>
            <person name="Hug L.A."/>
            <person name="Sharon I."/>
            <person name="Castelle C.J."/>
            <person name="Probst A.J."/>
            <person name="Thomas B.C."/>
            <person name="Singh A."/>
            <person name="Wilkins M.J."/>
            <person name="Karaoz U."/>
            <person name="Brodie E.L."/>
            <person name="Williams K.H."/>
            <person name="Hubbard S.S."/>
            <person name="Banfield J.F."/>
        </authorList>
    </citation>
    <scope>NUCLEOTIDE SEQUENCE [LARGE SCALE GENOMIC DNA]</scope>
</reference>
<evidence type="ECO:0000313" key="2">
    <source>
        <dbReference type="EMBL" id="OGY88866.1"/>
    </source>
</evidence>
<dbReference type="Proteomes" id="UP000178849">
    <property type="component" value="Unassembled WGS sequence"/>
</dbReference>
<proteinExistence type="predicted"/>
<dbReference type="InterPro" id="IPR012337">
    <property type="entry name" value="RNaseH-like_sf"/>
</dbReference>
<dbReference type="EMBL" id="MHKL01000036">
    <property type="protein sequence ID" value="OGY88866.1"/>
    <property type="molecule type" value="Genomic_DNA"/>
</dbReference>
<dbReference type="STRING" id="1798550.A2927_02615"/>
<dbReference type="InterPro" id="IPR002156">
    <property type="entry name" value="RNaseH_domain"/>
</dbReference>
<sequence>MIERVKIYTDGGARGNPGPAACGAVIKNPAGRVLKKVSRFLGHATNNQAEYEGVLLGLKAAKELPALTVDFFLDSELIANQLSRNFKVKDLALQSLFVKIWNLSLGFKKIKYHHIPREENKEADWLVNQELDRH</sequence>
<dbReference type="PANTHER" id="PTHR48475:SF1">
    <property type="entry name" value="RNASE H TYPE-1 DOMAIN-CONTAINING PROTEIN"/>
    <property type="match status" value="1"/>
</dbReference>
<dbReference type="Pfam" id="PF13456">
    <property type="entry name" value="RVT_3"/>
    <property type="match status" value="1"/>
</dbReference>
<protein>
    <recommendedName>
        <fullName evidence="1">RNase H type-1 domain-containing protein</fullName>
    </recommendedName>
</protein>
<evidence type="ECO:0000259" key="1">
    <source>
        <dbReference type="PROSITE" id="PS50879"/>
    </source>
</evidence>
<gene>
    <name evidence="2" type="ORF">A2927_02615</name>
</gene>
<feature type="domain" description="RNase H type-1" evidence="1">
    <location>
        <begin position="1"/>
        <end position="132"/>
    </location>
</feature>
<dbReference type="Gene3D" id="3.30.420.10">
    <property type="entry name" value="Ribonuclease H-like superfamily/Ribonuclease H"/>
    <property type="match status" value="1"/>
</dbReference>
<dbReference type="GO" id="GO:0004523">
    <property type="term" value="F:RNA-DNA hybrid ribonuclease activity"/>
    <property type="evidence" value="ECO:0007669"/>
    <property type="project" value="InterPro"/>
</dbReference>
<dbReference type="CDD" id="cd09279">
    <property type="entry name" value="RNase_HI_like"/>
    <property type="match status" value="1"/>
</dbReference>
<evidence type="ECO:0000313" key="3">
    <source>
        <dbReference type="Proteomes" id="UP000178849"/>
    </source>
</evidence>
<comment type="caution">
    <text evidence="2">The sequence shown here is derived from an EMBL/GenBank/DDBJ whole genome shotgun (WGS) entry which is preliminary data.</text>
</comment>
<dbReference type="InterPro" id="IPR036397">
    <property type="entry name" value="RNaseH_sf"/>
</dbReference>